<dbReference type="InterPro" id="IPR018720">
    <property type="entry name" value="DUF2249"/>
</dbReference>
<dbReference type="AlphaFoldDB" id="A0A101T8V5"/>
<dbReference type="OrthoDB" id="8451629at2"/>
<organism evidence="2 3">
    <name type="scientific">Streptomyces bungoensis</name>
    <dbReference type="NCBI Taxonomy" id="285568"/>
    <lineage>
        <taxon>Bacteria</taxon>
        <taxon>Bacillati</taxon>
        <taxon>Actinomycetota</taxon>
        <taxon>Actinomycetes</taxon>
        <taxon>Kitasatosporales</taxon>
        <taxon>Streptomycetaceae</taxon>
        <taxon>Streptomyces</taxon>
    </lineage>
</organism>
<dbReference type="STRING" id="285568.AQJ66_09220"/>
<dbReference type="Proteomes" id="UP000053024">
    <property type="component" value="Unassembled WGS sequence"/>
</dbReference>
<sequence>MTPPPPDTHDVYIESTETDPAVQARSALHQIHQRLRCRLVTLTEVDPPAEAGETVRAALASFCTDDLRRYLSACDRTLYATASGAAETRLLVRALRTTAAVLDQYIVQVSKADDAATATATARAIEATLRPHFAVERTVLLPALVSLPGADLPTLMSDLDTLLDGGVLTETPVVDVREIPHGRRHPRIFTRFARLTPGESFTLINNHDPKPLHREFEATHPGAYTWEYVESGPDRWQIRIGRVPGRP</sequence>
<feature type="domain" description="DUF2249" evidence="1">
    <location>
        <begin position="174"/>
        <end position="242"/>
    </location>
</feature>
<evidence type="ECO:0000259" key="1">
    <source>
        <dbReference type="Pfam" id="PF10006"/>
    </source>
</evidence>
<dbReference type="RefSeq" id="WP_061918982.1">
    <property type="nucleotide sequence ID" value="NZ_KQ948853.1"/>
</dbReference>
<evidence type="ECO:0000313" key="3">
    <source>
        <dbReference type="Proteomes" id="UP000053024"/>
    </source>
</evidence>
<name>A0A101T8V5_9ACTN</name>
<comment type="caution">
    <text evidence="2">The sequence shown here is derived from an EMBL/GenBank/DDBJ whole genome shotgun (WGS) entry which is preliminary data.</text>
</comment>
<gene>
    <name evidence="2" type="ORF">AQJ66_09220</name>
</gene>
<reference evidence="2 3" key="1">
    <citation type="submission" date="2015-10" db="EMBL/GenBank/DDBJ databases">
        <title>Draft genome sequence of Streptomyces bungoensis DSM 41781, type strain for the species Streptomyces bungoensis.</title>
        <authorList>
            <person name="Ruckert C."/>
            <person name="Winkler A."/>
            <person name="Kalinowski J."/>
            <person name="Kampfer P."/>
            <person name="Glaeser S."/>
        </authorList>
    </citation>
    <scope>NUCLEOTIDE SEQUENCE [LARGE SCALE GENOMIC DNA]</scope>
    <source>
        <strain evidence="2 3">DSM 41781</strain>
    </source>
</reference>
<evidence type="ECO:0000313" key="2">
    <source>
        <dbReference type="EMBL" id="KUN87799.1"/>
    </source>
</evidence>
<dbReference type="Pfam" id="PF10006">
    <property type="entry name" value="DUF2249"/>
    <property type="match status" value="1"/>
</dbReference>
<protein>
    <recommendedName>
        <fullName evidence="1">DUF2249 domain-containing protein</fullName>
    </recommendedName>
</protein>
<dbReference type="EMBL" id="LMWX01000013">
    <property type="protein sequence ID" value="KUN87799.1"/>
    <property type="molecule type" value="Genomic_DNA"/>
</dbReference>
<accession>A0A101T8V5</accession>
<proteinExistence type="predicted"/>
<keyword evidence="3" id="KW-1185">Reference proteome</keyword>